<feature type="domain" description="N-acetyltransferase" evidence="3">
    <location>
        <begin position="4"/>
        <end position="166"/>
    </location>
</feature>
<dbReference type="PANTHER" id="PTHR43877:SF2">
    <property type="entry name" value="AMINOALKYLPHOSPHONATE N-ACETYLTRANSFERASE-RELATED"/>
    <property type="match status" value="1"/>
</dbReference>
<evidence type="ECO:0000259" key="3">
    <source>
        <dbReference type="PROSITE" id="PS51186"/>
    </source>
</evidence>
<dbReference type="InterPro" id="IPR016181">
    <property type="entry name" value="Acyl_CoA_acyltransferase"/>
</dbReference>
<accession>A0A2S4M2G0</accession>
<dbReference type="PROSITE" id="PS51186">
    <property type="entry name" value="GNAT"/>
    <property type="match status" value="1"/>
</dbReference>
<organism evidence="4 5">
    <name type="scientific">Bosea psychrotolerans</name>
    <dbReference type="NCBI Taxonomy" id="1871628"/>
    <lineage>
        <taxon>Bacteria</taxon>
        <taxon>Pseudomonadati</taxon>
        <taxon>Pseudomonadota</taxon>
        <taxon>Alphaproteobacteria</taxon>
        <taxon>Hyphomicrobiales</taxon>
        <taxon>Boseaceae</taxon>
        <taxon>Bosea</taxon>
    </lineage>
</organism>
<dbReference type="InterPro" id="IPR050832">
    <property type="entry name" value="Bact_Acetyltransf"/>
</dbReference>
<reference evidence="4 5" key="1">
    <citation type="submission" date="2018-01" db="EMBL/GenBank/DDBJ databases">
        <title>Genomic Encyclopedia of Type Strains, Phase III (KMG-III): the genomes of soil and plant-associated and newly described type strains.</title>
        <authorList>
            <person name="Whitman W."/>
        </authorList>
    </citation>
    <scope>NUCLEOTIDE SEQUENCE [LARGE SCALE GENOMIC DNA]</scope>
    <source>
        <strain evidence="4 5">1131</strain>
    </source>
</reference>
<dbReference type="AlphaFoldDB" id="A0A2S4M2G0"/>
<sequence length="167" mass="17834">MRTVLWRPMTDADLPAVLAVAGVVHPAYPEDEAVFAERLRLFPAGCLVLAGPGGLRGYVVSHPWRPGQPPALNSLLGGIPMDAASYYIHDLALLPDVRGAGAAGRIVDRLVVLARSEGLAGLALVAVNASRGFWERHGFRVAHDPALAEKLGSYDDAARYMVRDLTS</sequence>
<dbReference type="Proteomes" id="UP000236919">
    <property type="component" value="Unassembled WGS sequence"/>
</dbReference>
<dbReference type="GO" id="GO:0016747">
    <property type="term" value="F:acyltransferase activity, transferring groups other than amino-acyl groups"/>
    <property type="evidence" value="ECO:0007669"/>
    <property type="project" value="InterPro"/>
</dbReference>
<dbReference type="Pfam" id="PF00583">
    <property type="entry name" value="Acetyltransf_1"/>
    <property type="match status" value="1"/>
</dbReference>
<name>A0A2S4M2G0_9HYPH</name>
<dbReference type="InterPro" id="IPR000182">
    <property type="entry name" value="GNAT_dom"/>
</dbReference>
<keyword evidence="1 4" id="KW-0808">Transferase</keyword>
<keyword evidence="5" id="KW-1185">Reference proteome</keyword>
<proteinExistence type="predicted"/>
<dbReference type="PANTHER" id="PTHR43877">
    <property type="entry name" value="AMINOALKYLPHOSPHONATE N-ACETYLTRANSFERASE-RELATED-RELATED"/>
    <property type="match status" value="1"/>
</dbReference>
<evidence type="ECO:0000256" key="1">
    <source>
        <dbReference type="ARBA" id="ARBA00022679"/>
    </source>
</evidence>
<gene>
    <name evidence="4" type="ORF">CYD53_11314</name>
</gene>
<protein>
    <submittedName>
        <fullName evidence="4">L-amino acid N-acyltransferase YncA</fullName>
    </submittedName>
</protein>
<dbReference type="SUPFAM" id="SSF55729">
    <property type="entry name" value="Acyl-CoA N-acyltransferases (Nat)"/>
    <property type="match status" value="1"/>
</dbReference>
<dbReference type="Gene3D" id="3.40.630.30">
    <property type="match status" value="1"/>
</dbReference>
<evidence type="ECO:0000313" key="5">
    <source>
        <dbReference type="Proteomes" id="UP000236919"/>
    </source>
</evidence>
<evidence type="ECO:0000256" key="2">
    <source>
        <dbReference type="ARBA" id="ARBA00023315"/>
    </source>
</evidence>
<comment type="caution">
    <text evidence="4">The sequence shown here is derived from an EMBL/GenBank/DDBJ whole genome shotgun (WGS) entry which is preliminary data.</text>
</comment>
<dbReference type="EMBL" id="PQFZ01000013">
    <property type="protein sequence ID" value="POR48883.1"/>
    <property type="molecule type" value="Genomic_DNA"/>
</dbReference>
<keyword evidence="2 4" id="KW-0012">Acyltransferase</keyword>
<evidence type="ECO:0000313" key="4">
    <source>
        <dbReference type="EMBL" id="POR48883.1"/>
    </source>
</evidence>